<dbReference type="PANTHER" id="PTHR37089">
    <property type="entry name" value="PROTEIN U-RELATED"/>
    <property type="match status" value="1"/>
</dbReference>
<evidence type="ECO:0000259" key="1">
    <source>
        <dbReference type="Pfam" id="PF05229"/>
    </source>
</evidence>
<reference evidence="2 3" key="1">
    <citation type="submission" date="2022-05" db="EMBL/GenBank/DDBJ databases">
        <title>Novel Pseudomonas spp. Isolated from a Rainbow Trout Aquaculture Facility.</title>
        <authorList>
            <person name="Testerman T."/>
            <person name="Graf J."/>
        </authorList>
    </citation>
    <scope>NUCLEOTIDE SEQUENCE [LARGE SCALE GENOMIC DNA]</scope>
    <source>
        <strain evidence="2 3">ID1025</strain>
    </source>
</reference>
<dbReference type="InterPro" id="IPR007893">
    <property type="entry name" value="Spore_coat_U/FanG"/>
</dbReference>
<dbReference type="PANTHER" id="PTHR37089:SF1">
    <property type="entry name" value="MEMBRANE PROTEIN"/>
    <property type="match status" value="1"/>
</dbReference>
<accession>A0ABT5PEV7</accession>
<dbReference type="Pfam" id="PF05229">
    <property type="entry name" value="SCPU"/>
    <property type="match status" value="2"/>
</dbReference>
<dbReference type="Proteomes" id="UP001148184">
    <property type="component" value="Unassembled WGS sequence"/>
</dbReference>
<dbReference type="RefSeq" id="WP_273895355.1">
    <property type="nucleotide sequence ID" value="NZ_JAMDGP010000067.1"/>
</dbReference>
<name>A0ABT5PEV7_9PSED</name>
<dbReference type="EMBL" id="JAMDGZ010000061">
    <property type="protein sequence ID" value="MDD1016735.1"/>
    <property type="molecule type" value="Genomic_DNA"/>
</dbReference>
<gene>
    <name evidence="2" type="ORF">M5G17_24010</name>
</gene>
<evidence type="ECO:0000313" key="3">
    <source>
        <dbReference type="Proteomes" id="UP001148184"/>
    </source>
</evidence>
<feature type="domain" description="Spore coat protein U/FanG" evidence="1">
    <location>
        <begin position="175"/>
        <end position="310"/>
    </location>
</feature>
<feature type="domain" description="Spore coat protein U/FanG" evidence="1">
    <location>
        <begin position="4"/>
        <end position="149"/>
    </location>
</feature>
<comment type="caution">
    <text evidence="2">The sequence shown here is derived from an EMBL/GenBank/DDBJ whole genome shotgun (WGS) entry which is preliminary data.</text>
</comment>
<keyword evidence="3" id="KW-1185">Reference proteome</keyword>
<evidence type="ECO:0000313" key="2">
    <source>
        <dbReference type="EMBL" id="MDD1016735.1"/>
    </source>
</evidence>
<dbReference type="InterPro" id="IPR053167">
    <property type="entry name" value="Spore_coat_component"/>
</dbReference>
<dbReference type="SMART" id="SM00972">
    <property type="entry name" value="SCPU"/>
    <property type="match status" value="2"/>
</dbReference>
<organism evidence="2 3">
    <name type="scientific">Pseudomonas rubra</name>
    <dbReference type="NCBI Taxonomy" id="2942627"/>
    <lineage>
        <taxon>Bacteria</taxon>
        <taxon>Pseudomonadati</taxon>
        <taxon>Pseudomonadota</taxon>
        <taxon>Gammaproteobacteria</taxon>
        <taxon>Pseudomonadales</taxon>
        <taxon>Pseudomonadaceae</taxon>
        <taxon>Pseudomonas</taxon>
    </lineage>
</organism>
<proteinExistence type="predicted"/>
<protein>
    <submittedName>
        <fullName evidence="2">Spore coat U domain-containing protein</fullName>
    </submittedName>
</protein>
<sequence>MGFSTFFLSVHSYALCSVISAVPSSFGLVSSNTLLTTLQSTSTTNAGLSCTGSLASLLASNDHLHATITSANSGLTGPSGDIIGYTLYADDSTSYPITRGVAFDFARSSIADALGLIASPTAAKTVPIYIKTIIGSNVAAGVYQETLSVFWSWNYCKDAGLPGICFGRDIGSGSSSLTVSLTVTNDCLITAPNINFGSAPVVSAFSTVNQSINLVCTKGSAYNIGLDDGRHVVAGRRQMISENNYLAYDIFKGAGTTRWGSVASSRRASSEAEINPGNGLGVGSQVFNYNARIYTDQLTPPAGAYLDSIILDVKF</sequence>